<gene>
    <name evidence="8" type="ORF">SAMN06295916_1591</name>
</gene>
<sequence length="431" mass="49251">MHLTTQRIEQQQVLKCFLTSLFCSLIFFGPSANSQTKKTHSLDDLIQIAINSNPEILAARDQAKAYSGQLSAARAIPNPEFEGVRGQQKLRSDNSRIGSTSSWSVTQPLDMPYTRIPRVNAAEAQLQASDAMRIAKEFEIISKVKNRYYDYMRRQEELKAANEDMELTRQIRDRIQLRYQVGETAKFELIRAETDYLNVKMVAQASQSRLNQSKSQLRQAVGPQLPQNFEITIAPFKEIEIPPLPALVEEIRNQNPELTRAKAELASAESKLSLEQNSRLPKLSLKAQQSNEPDFKDRSYGVVVTIPIWDWRIGQVREAAANVSRAKNMLNYESQNIETQIELAYQQFETISYQVKTLENEVIVQAADARRIAEASYRHGERGMLEYLDAQRTFRAARADLIRAKYELALISIEIERLRSNPKTLSKLLEQ</sequence>
<name>A0A212U2Q6_9BURK</name>
<comment type="subcellular location">
    <subcellularLocation>
        <location evidence="1">Cell outer membrane</location>
    </subcellularLocation>
</comment>
<evidence type="ECO:0000256" key="1">
    <source>
        <dbReference type="ARBA" id="ARBA00004442"/>
    </source>
</evidence>
<dbReference type="GO" id="GO:1990281">
    <property type="term" value="C:efflux pump complex"/>
    <property type="evidence" value="ECO:0007669"/>
    <property type="project" value="TreeGrafter"/>
</dbReference>
<accession>A0A212U2Q6</accession>
<dbReference type="GO" id="GO:0009279">
    <property type="term" value="C:cell outer membrane"/>
    <property type="evidence" value="ECO:0007669"/>
    <property type="project" value="UniProtKB-SubCell"/>
</dbReference>
<protein>
    <submittedName>
        <fullName evidence="8">Outer membrane protein, cobalt-zinc-cadmium efflux system</fullName>
    </submittedName>
</protein>
<evidence type="ECO:0000256" key="3">
    <source>
        <dbReference type="ARBA" id="ARBA00022448"/>
    </source>
</evidence>
<dbReference type="AlphaFoldDB" id="A0A212U2Q6"/>
<dbReference type="GO" id="GO:0015288">
    <property type="term" value="F:porin activity"/>
    <property type="evidence" value="ECO:0007669"/>
    <property type="project" value="TreeGrafter"/>
</dbReference>
<keyword evidence="7" id="KW-0998">Cell outer membrane</keyword>
<keyword evidence="4" id="KW-1134">Transmembrane beta strand</keyword>
<keyword evidence="5" id="KW-0812">Transmembrane</keyword>
<evidence type="ECO:0000313" key="8">
    <source>
        <dbReference type="EMBL" id="SNC72401.1"/>
    </source>
</evidence>
<dbReference type="EMBL" id="FYEX01000002">
    <property type="protein sequence ID" value="SNC72401.1"/>
    <property type="molecule type" value="Genomic_DNA"/>
</dbReference>
<proteinExistence type="inferred from homology"/>
<dbReference type="InterPro" id="IPR003423">
    <property type="entry name" value="OMP_efflux"/>
</dbReference>
<dbReference type="InterPro" id="IPR051906">
    <property type="entry name" value="TolC-like"/>
</dbReference>
<comment type="similarity">
    <text evidence="2">Belongs to the outer membrane factor (OMF) (TC 1.B.17) family.</text>
</comment>
<dbReference type="RefSeq" id="WP_088813517.1">
    <property type="nucleotide sequence ID" value="NZ_FYEX01000002.1"/>
</dbReference>
<dbReference type="Gene3D" id="1.20.1600.10">
    <property type="entry name" value="Outer membrane efflux proteins (OEP)"/>
    <property type="match status" value="1"/>
</dbReference>
<dbReference type="PANTHER" id="PTHR30026">
    <property type="entry name" value="OUTER MEMBRANE PROTEIN TOLC"/>
    <property type="match status" value="1"/>
</dbReference>
<dbReference type="OrthoDB" id="9772909at2"/>
<dbReference type="Proteomes" id="UP000197215">
    <property type="component" value="Unassembled WGS sequence"/>
</dbReference>
<dbReference type="GO" id="GO:0015562">
    <property type="term" value="F:efflux transmembrane transporter activity"/>
    <property type="evidence" value="ECO:0007669"/>
    <property type="project" value="InterPro"/>
</dbReference>
<keyword evidence="6" id="KW-0472">Membrane</keyword>
<evidence type="ECO:0000313" key="9">
    <source>
        <dbReference type="Proteomes" id="UP000197215"/>
    </source>
</evidence>
<keyword evidence="3" id="KW-0813">Transport</keyword>
<evidence type="ECO:0000256" key="2">
    <source>
        <dbReference type="ARBA" id="ARBA00007613"/>
    </source>
</evidence>
<reference evidence="8 9" key="1">
    <citation type="submission" date="2017-06" db="EMBL/GenBank/DDBJ databases">
        <authorList>
            <person name="Kim H.J."/>
            <person name="Triplett B.A."/>
        </authorList>
    </citation>
    <scope>NUCLEOTIDE SEQUENCE [LARGE SCALE GENOMIC DNA]</scope>
    <source>
        <strain evidence="8 9">MWH-VicM1</strain>
    </source>
</reference>
<keyword evidence="9" id="KW-1185">Reference proteome</keyword>
<organism evidence="8 9">
    <name type="scientific">Polynucleobacter victoriensis</name>
    <dbReference type="NCBI Taxonomy" id="2049319"/>
    <lineage>
        <taxon>Bacteria</taxon>
        <taxon>Pseudomonadati</taxon>
        <taxon>Pseudomonadota</taxon>
        <taxon>Betaproteobacteria</taxon>
        <taxon>Burkholderiales</taxon>
        <taxon>Burkholderiaceae</taxon>
        <taxon>Polynucleobacter</taxon>
    </lineage>
</organism>
<evidence type="ECO:0000256" key="7">
    <source>
        <dbReference type="ARBA" id="ARBA00023237"/>
    </source>
</evidence>
<dbReference type="SUPFAM" id="SSF56954">
    <property type="entry name" value="Outer membrane efflux proteins (OEP)"/>
    <property type="match status" value="1"/>
</dbReference>
<dbReference type="Pfam" id="PF02321">
    <property type="entry name" value="OEP"/>
    <property type="match status" value="2"/>
</dbReference>
<evidence type="ECO:0000256" key="4">
    <source>
        <dbReference type="ARBA" id="ARBA00022452"/>
    </source>
</evidence>
<evidence type="ECO:0000256" key="6">
    <source>
        <dbReference type="ARBA" id="ARBA00023136"/>
    </source>
</evidence>
<evidence type="ECO:0000256" key="5">
    <source>
        <dbReference type="ARBA" id="ARBA00022692"/>
    </source>
</evidence>
<dbReference type="PANTHER" id="PTHR30026:SF20">
    <property type="entry name" value="OUTER MEMBRANE PROTEIN TOLC"/>
    <property type="match status" value="1"/>
</dbReference>